<feature type="domain" description="DNA helicase Pif1-like DEAD-box helicase" evidence="2">
    <location>
        <begin position="4"/>
        <end position="66"/>
    </location>
</feature>
<keyword evidence="1" id="KW-0234">DNA repair</keyword>
<keyword evidence="1" id="KW-0227">DNA damage</keyword>
<comment type="catalytic activity">
    <reaction evidence="1">
        <text>ATP + H2O = ADP + phosphate + H(+)</text>
        <dbReference type="Rhea" id="RHEA:13065"/>
        <dbReference type="ChEBI" id="CHEBI:15377"/>
        <dbReference type="ChEBI" id="CHEBI:15378"/>
        <dbReference type="ChEBI" id="CHEBI:30616"/>
        <dbReference type="ChEBI" id="CHEBI:43474"/>
        <dbReference type="ChEBI" id="CHEBI:456216"/>
        <dbReference type="EC" id="5.6.2.3"/>
    </reaction>
</comment>
<dbReference type="OrthoDB" id="1709335at2759"/>
<comment type="similarity">
    <text evidence="1">Belongs to the helicase family.</text>
</comment>
<sequence length="149" mass="16308">MLPKTRQDIVVLAALNSSYIWDTCKVLTLTKNMRLGSGNSDSKNQAISDFANWILNIGDGLIGDVQKGELTMRVKDEQVTFKMFNSIESPKENEKPLKVEAVKQGVTKSAVDGNMKENGIDLGEKSQKDLIEIDAADQFGGTTMLKAPS</sequence>
<comment type="caution">
    <text evidence="3">The sequence shown here is derived from an EMBL/GenBank/DDBJ whole genome shotgun (WGS) entry which is preliminary data.</text>
</comment>
<dbReference type="GO" id="GO:0006281">
    <property type="term" value="P:DNA repair"/>
    <property type="evidence" value="ECO:0007669"/>
    <property type="project" value="UniProtKB-KW"/>
</dbReference>
<evidence type="ECO:0000256" key="1">
    <source>
        <dbReference type="RuleBase" id="RU363044"/>
    </source>
</evidence>
<accession>A0A834WKY9</accession>
<evidence type="ECO:0000313" key="4">
    <source>
        <dbReference type="Proteomes" id="UP000634136"/>
    </source>
</evidence>
<dbReference type="GO" id="GO:0043139">
    <property type="term" value="F:5'-3' DNA helicase activity"/>
    <property type="evidence" value="ECO:0007669"/>
    <property type="project" value="UniProtKB-EC"/>
</dbReference>
<keyword evidence="1" id="KW-0378">Hydrolase</keyword>
<dbReference type="EC" id="5.6.2.3" evidence="1"/>
<comment type="cofactor">
    <cofactor evidence="1">
        <name>Mg(2+)</name>
        <dbReference type="ChEBI" id="CHEBI:18420"/>
    </cofactor>
</comment>
<dbReference type="Proteomes" id="UP000634136">
    <property type="component" value="Unassembled WGS sequence"/>
</dbReference>
<keyword evidence="1" id="KW-0547">Nucleotide-binding</keyword>
<proteinExistence type="inferred from homology"/>
<gene>
    <name evidence="3" type="ORF">G2W53_018314</name>
</gene>
<dbReference type="GO" id="GO:0016787">
    <property type="term" value="F:hydrolase activity"/>
    <property type="evidence" value="ECO:0007669"/>
    <property type="project" value="UniProtKB-KW"/>
</dbReference>
<keyword evidence="1" id="KW-0067">ATP-binding</keyword>
<organism evidence="3 4">
    <name type="scientific">Senna tora</name>
    <dbReference type="NCBI Taxonomy" id="362788"/>
    <lineage>
        <taxon>Eukaryota</taxon>
        <taxon>Viridiplantae</taxon>
        <taxon>Streptophyta</taxon>
        <taxon>Embryophyta</taxon>
        <taxon>Tracheophyta</taxon>
        <taxon>Spermatophyta</taxon>
        <taxon>Magnoliopsida</taxon>
        <taxon>eudicotyledons</taxon>
        <taxon>Gunneridae</taxon>
        <taxon>Pentapetalae</taxon>
        <taxon>rosids</taxon>
        <taxon>fabids</taxon>
        <taxon>Fabales</taxon>
        <taxon>Fabaceae</taxon>
        <taxon>Caesalpinioideae</taxon>
        <taxon>Cassia clade</taxon>
        <taxon>Senna</taxon>
    </lineage>
</organism>
<dbReference type="EMBL" id="JAAIUW010000006">
    <property type="protein sequence ID" value="KAF7827150.1"/>
    <property type="molecule type" value="Genomic_DNA"/>
</dbReference>
<keyword evidence="1" id="KW-0233">DNA recombination</keyword>
<dbReference type="AlphaFoldDB" id="A0A834WKY9"/>
<keyword evidence="1 3" id="KW-0347">Helicase</keyword>
<keyword evidence="4" id="KW-1185">Reference proteome</keyword>
<dbReference type="Pfam" id="PF05970">
    <property type="entry name" value="PIF1"/>
    <property type="match status" value="1"/>
</dbReference>
<dbReference type="GO" id="GO:0006310">
    <property type="term" value="P:DNA recombination"/>
    <property type="evidence" value="ECO:0007669"/>
    <property type="project" value="UniProtKB-KW"/>
</dbReference>
<reference evidence="3" key="1">
    <citation type="submission" date="2020-09" db="EMBL/GenBank/DDBJ databases">
        <title>Genome-Enabled Discovery of Anthraquinone Biosynthesis in Senna tora.</title>
        <authorList>
            <person name="Kang S.-H."/>
            <person name="Pandey R.P."/>
            <person name="Lee C.-M."/>
            <person name="Sim J.-S."/>
            <person name="Jeong J.-T."/>
            <person name="Choi B.-S."/>
            <person name="Jung M."/>
            <person name="Ginzburg D."/>
            <person name="Zhao K."/>
            <person name="Won S.Y."/>
            <person name="Oh T.-J."/>
            <person name="Yu Y."/>
            <person name="Kim N.-H."/>
            <person name="Lee O.R."/>
            <person name="Lee T.-H."/>
            <person name="Bashyal P."/>
            <person name="Kim T.-S."/>
            <person name="Lee W.-H."/>
            <person name="Kawkins C."/>
            <person name="Kim C.-K."/>
            <person name="Kim J.S."/>
            <person name="Ahn B.O."/>
            <person name="Rhee S.Y."/>
            <person name="Sohng J.K."/>
        </authorList>
    </citation>
    <scope>NUCLEOTIDE SEQUENCE</scope>
    <source>
        <tissue evidence="3">Leaf</tissue>
    </source>
</reference>
<evidence type="ECO:0000259" key="2">
    <source>
        <dbReference type="Pfam" id="PF05970"/>
    </source>
</evidence>
<name>A0A834WKY9_9FABA</name>
<dbReference type="GO" id="GO:0000723">
    <property type="term" value="P:telomere maintenance"/>
    <property type="evidence" value="ECO:0007669"/>
    <property type="project" value="InterPro"/>
</dbReference>
<dbReference type="InterPro" id="IPR010285">
    <property type="entry name" value="DNA_helicase_pif1-like_DEAD"/>
</dbReference>
<protein>
    <recommendedName>
        <fullName evidence="1">ATP-dependent DNA helicase</fullName>
        <ecNumber evidence="1">5.6.2.3</ecNumber>
    </recommendedName>
</protein>
<dbReference type="GO" id="GO:0005524">
    <property type="term" value="F:ATP binding"/>
    <property type="evidence" value="ECO:0007669"/>
    <property type="project" value="UniProtKB-KW"/>
</dbReference>
<evidence type="ECO:0000313" key="3">
    <source>
        <dbReference type="EMBL" id="KAF7827150.1"/>
    </source>
</evidence>